<sequence length="48" mass="5222">MPVNVNGDDYDCSSGNDNNGNADGTVLIVNKRINQKFTNLKCDYVVSV</sequence>
<protein>
    <submittedName>
        <fullName evidence="2">Uncharacterized protein</fullName>
    </submittedName>
</protein>
<dbReference type="Proteomes" id="UP000887581">
    <property type="component" value="Unplaced"/>
</dbReference>
<proteinExistence type="predicted"/>
<organism evidence="1 2">
    <name type="scientific">Setaria digitata</name>
    <dbReference type="NCBI Taxonomy" id="48799"/>
    <lineage>
        <taxon>Eukaryota</taxon>
        <taxon>Metazoa</taxon>
        <taxon>Ecdysozoa</taxon>
        <taxon>Nematoda</taxon>
        <taxon>Chromadorea</taxon>
        <taxon>Rhabditida</taxon>
        <taxon>Spirurina</taxon>
        <taxon>Spiruromorpha</taxon>
        <taxon>Filarioidea</taxon>
        <taxon>Setariidae</taxon>
        <taxon>Setaria</taxon>
    </lineage>
</organism>
<reference evidence="2" key="1">
    <citation type="submission" date="2022-11" db="UniProtKB">
        <authorList>
            <consortium name="WormBaseParasite"/>
        </authorList>
    </citation>
    <scope>IDENTIFICATION</scope>
</reference>
<evidence type="ECO:0000313" key="2">
    <source>
        <dbReference type="WBParaSite" id="sdigi.contig274.g6950.t1"/>
    </source>
</evidence>
<evidence type="ECO:0000313" key="1">
    <source>
        <dbReference type="Proteomes" id="UP000887581"/>
    </source>
</evidence>
<accession>A0A915PMY3</accession>
<dbReference type="WBParaSite" id="sdigi.contig274.g6950.t1">
    <property type="protein sequence ID" value="sdigi.contig274.g6950.t1"/>
    <property type="gene ID" value="sdigi.contig274.g6950"/>
</dbReference>
<dbReference type="AlphaFoldDB" id="A0A915PMY3"/>
<keyword evidence="1" id="KW-1185">Reference proteome</keyword>
<name>A0A915PMY3_9BILA</name>